<dbReference type="InParanoid" id="A0A6P7GTX6"/>
<accession>A0A6P7GTX6</accession>
<reference evidence="1" key="1">
    <citation type="submission" date="2025-08" db="UniProtKB">
        <authorList>
            <consortium name="RefSeq"/>
        </authorList>
    </citation>
    <scope>IDENTIFICATION</scope>
    <source>
        <tissue evidence="1">Whole insect</tissue>
    </source>
</reference>
<protein>
    <submittedName>
        <fullName evidence="1">Uncharacterized protein LOC114342876</fullName>
    </submittedName>
</protein>
<organism evidence="1">
    <name type="scientific">Diabrotica virgifera virgifera</name>
    <name type="common">western corn rootworm</name>
    <dbReference type="NCBI Taxonomy" id="50390"/>
    <lineage>
        <taxon>Eukaryota</taxon>
        <taxon>Metazoa</taxon>
        <taxon>Ecdysozoa</taxon>
        <taxon>Arthropoda</taxon>
        <taxon>Hexapoda</taxon>
        <taxon>Insecta</taxon>
        <taxon>Pterygota</taxon>
        <taxon>Neoptera</taxon>
        <taxon>Endopterygota</taxon>
        <taxon>Coleoptera</taxon>
        <taxon>Polyphaga</taxon>
        <taxon>Cucujiformia</taxon>
        <taxon>Chrysomeloidea</taxon>
        <taxon>Chrysomelidae</taxon>
        <taxon>Galerucinae</taxon>
        <taxon>Diabroticina</taxon>
        <taxon>Diabroticites</taxon>
        <taxon>Diabrotica</taxon>
    </lineage>
</organism>
<sequence>MNMEIKPKSSERTERTCKIEIGNDTLDGFKIEIKEEPKTETAADQAFDYLNLNKFTVNTKVEQDEHKFTLVEEKQTINEENLAIRLTLPLRGKFTHLRRCLKVGREHFVDGKLVDNIWSTNSWSNAQFIEWKIRRRTFDRMEFSSTNCYLSLG</sequence>
<dbReference type="OrthoDB" id="654211at2759"/>
<dbReference type="AlphaFoldDB" id="A0A6P7GTX6"/>
<gene>
    <name evidence="1" type="primary">LOC114342876</name>
</gene>
<dbReference type="RefSeq" id="XP_028149482.1">
    <property type="nucleotide sequence ID" value="XM_028293681.1"/>
</dbReference>
<name>A0A6P7GTX6_DIAVI</name>
<proteinExistence type="predicted"/>
<evidence type="ECO:0000313" key="1">
    <source>
        <dbReference type="RefSeq" id="XP_028149482.1"/>
    </source>
</evidence>